<name>A0A1F4SUG7_UNCSA</name>
<dbReference type="STRING" id="1802579.A2310_05635"/>
<protein>
    <recommendedName>
        <fullName evidence="4">Fis family transcriptional regulator</fullName>
    </recommendedName>
</protein>
<evidence type="ECO:0008006" key="4">
    <source>
        <dbReference type="Google" id="ProtNLM"/>
    </source>
</evidence>
<feature type="transmembrane region" description="Helical" evidence="1">
    <location>
        <begin position="70"/>
        <end position="87"/>
    </location>
</feature>
<sequence>MREQGPVKKIISSNLAQVEIQRQGGCGKCSACKILNDGTFGLETVNNIGAKVGDMVLLEISSSNITKASALVYLLPIALLLIGYFMGERTAKYFGLDSLSELLGVLVAIIFLMMSFIFVYLFDKNIKKDIIPKPVILRVISS</sequence>
<proteinExistence type="predicted"/>
<dbReference type="PANTHER" id="PTHR35867:SF1">
    <property type="entry name" value="PROTEIN RSEC"/>
    <property type="match status" value="1"/>
</dbReference>
<gene>
    <name evidence="2" type="ORF">A2310_05635</name>
</gene>
<dbReference type="Pfam" id="PF04246">
    <property type="entry name" value="RseC_MucC"/>
    <property type="match status" value="1"/>
</dbReference>
<dbReference type="InterPro" id="IPR026268">
    <property type="entry name" value="RseC"/>
</dbReference>
<dbReference type="EMBL" id="MEUB01000013">
    <property type="protein sequence ID" value="OGC24007.1"/>
    <property type="molecule type" value="Genomic_DNA"/>
</dbReference>
<keyword evidence="1" id="KW-1133">Transmembrane helix</keyword>
<feature type="transmembrane region" description="Helical" evidence="1">
    <location>
        <begin position="102"/>
        <end position="122"/>
    </location>
</feature>
<evidence type="ECO:0000313" key="2">
    <source>
        <dbReference type="EMBL" id="OGC24007.1"/>
    </source>
</evidence>
<reference evidence="2 3" key="1">
    <citation type="journal article" date="2016" name="Nat. Commun.">
        <title>Thousands of microbial genomes shed light on interconnected biogeochemical processes in an aquifer system.</title>
        <authorList>
            <person name="Anantharaman K."/>
            <person name="Brown C.T."/>
            <person name="Hug L.A."/>
            <person name="Sharon I."/>
            <person name="Castelle C.J."/>
            <person name="Probst A.J."/>
            <person name="Thomas B.C."/>
            <person name="Singh A."/>
            <person name="Wilkins M.J."/>
            <person name="Karaoz U."/>
            <person name="Brodie E.L."/>
            <person name="Williams K.H."/>
            <person name="Hubbard S.S."/>
            <person name="Banfield J.F."/>
        </authorList>
    </citation>
    <scope>NUCLEOTIDE SEQUENCE [LARGE SCALE GENOMIC DNA]</scope>
</reference>
<organism evidence="2 3">
    <name type="scientific">candidate division WOR-1 bacterium RIFOXYB2_FULL_37_13</name>
    <dbReference type="NCBI Taxonomy" id="1802579"/>
    <lineage>
        <taxon>Bacteria</taxon>
        <taxon>Bacillati</taxon>
        <taxon>Saganbacteria</taxon>
    </lineage>
</organism>
<accession>A0A1F4SUG7</accession>
<dbReference type="AlphaFoldDB" id="A0A1F4SUG7"/>
<evidence type="ECO:0000313" key="3">
    <source>
        <dbReference type="Proteomes" id="UP000178417"/>
    </source>
</evidence>
<dbReference type="Proteomes" id="UP000178417">
    <property type="component" value="Unassembled WGS sequence"/>
</dbReference>
<dbReference type="PIRSF" id="PIRSF004923">
    <property type="entry name" value="RseC"/>
    <property type="match status" value="1"/>
</dbReference>
<keyword evidence="1" id="KW-0812">Transmembrane</keyword>
<dbReference type="PANTHER" id="PTHR35867">
    <property type="entry name" value="PROTEIN RSEC"/>
    <property type="match status" value="1"/>
</dbReference>
<keyword evidence="1" id="KW-0472">Membrane</keyword>
<dbReference type="InterPro" id="IPR007359">
    <property type="entry name" value="SigmaE_reg_RseC_MucC"/>
</dbReference>
<comment type="caution">
    <text evidence="2">The sequence shown here is derived from an EMBL/GenBank/DDBJ whole genome shotgun (WGS) entry which is preliminary data.</text>
</comment>
<evidence type="ECO:0000256" key="1">
    <source>
        <dbReference type="SAM" id="Phobius"/>
    </source>
</evidence>